<dbReference type="InterPro" id="IPR036699">
    <property type="entry name" value="YehR-like_sf"/>
</dbReference>
<dbReference type="SUPFAM" id="SSF160704">
    <property type="entry name" value="YehR-like"/>
    <property type="match status" value="1"/>
</dbReference>
<feature type="signal peptide" evidence="1">
    <location>
        <begin position="1"/>
        <end position="20"/>
    </location>
</feature>
<dbReference type="Proteomes" id="UP000325462">
    <property type="component" value="Chromosome"/>
</dbReference>
<sequence>MKKFIAMIAIVVITIVTLSACDKERTKTYEGDIDGKHVITSLTYKNNKVISQSTISTLKYDDMGLSEKEGKALFKKHKALENAKGVDYRLTSERDKIDEKVDIDYNKADIQKIKRNFDLFSYDKNNHKVNMENSVKYLKKLGFEEKSKMTK</sequence>
<dbReference type="OMA" id="THEIDYQ"/>
<protein>
    <submittedName>
        <fullName evidence="3">DUF1307 domain-containing protein</fullName>
    </submittedName>
</protein>
<accession>A0A292DIJ3</accession>
<keyword evidence="5" id="KW-1185">Reference proteome</keyword>
<evidence type="ECO:0000256" key="1">
    <source>
        <dbReference type="SAM" id="SignalP"/>
    </source>
</evidence>
<evidence type="ECO:0000313" key="2">
    <source>
        <dbReference type="EMBL" id="QEX37576.1"/>
    </source>
</evidence>
<organism evidence="3 4">
    <name type="scientific">Staphylococcus lugdunensis</name>
    <dbReference type="NCBI Taxonomy" id="28035"/>
    <lineage>
        <taxon>Bacteria</taxon>
        <taxon>Bacillati</taxon>
        <taxon>Bacillota</taxon>
        <taxon>Bacilli</taxon>
        <taxon>Bacillales</taxon>
        <taxon>Staphylococcaceae</taxon>
        <taxon>Staphylococcus</taxon>
    </lineage>
</organism>
<keyword evidence="1" id="KW-0732">Signal</keyword>
<dbReference type="PIRSF" id="PIRSF006187">
    <property type="entry name" value="DUF1307"/>
    <property type="match status" value="1"/>
</dbReference>
<dbReference type="Pfam" id="PF06998">
    <property type="entry name" value="DUF1307"/>
    <property type="match status" value="1"/>
</dbReference>
<dbReference type="InterPro" id="IPR009736">
    <property type="entry name" value="DUF1307"/>
</dbReference>
<proteinExistence type="predicted"/>
<evidence type="ECO:0000313" key="5">
    <source>
        <dbReference type="Proteomes" id="UP000325462"/>
    </source>
</evidence>
<name>A0A292DIJ3_STALU</name>
<dbReference type="EMBL" id="SCHB01000001">
    <property type="protein sequence ID" value="TBW73524.1"/>
    <property type="molecule type" value="Genomic_DNA"/>
</dbReference>
<reference evidence="2 5" key="2">
    <citation type="submission" date="2019-07" db="EMBL/GenBank/DDBJ databases">
        <title>Comparative genome analysis of staphylococcus lugdunensis shows clonal complex-dependent diversity of the putative virulence factor, ess/type vii locus.</title>
        <authorList>
            <person name="Lebeurre J."/>
            <person name="Dahyot S."/>
            <person name="Diene S."/>
            <person name="Paulay A."/>
            <person name="Aubourg M."/>
            <person name="Argemi X."/>
            <person name="Giard J.-C."/>
            <person name="Tournier I."/>
            <person name="Francois P."/>
            <person name="Pestel-Caron M."/>
        </authorList>
    </citation>
    <scope>NUCLEOTIDE SEQUENCE [LARGE SCALE GENOMIC DNA]</scope>
    <source>
        <strain evidence="2 5">SL13</strain>
    </source>
</reference>
<evidence type="ECO:0000313" key="3">
    <source>
        <dbReference type="EMBL" id="TBW73524.1"/>
    </source>
</evidence>
<evidence type="ECO:0000313" key="4">
    <source>
        <dbReference type="Proteomes" id="UP000293637"/>
    </source>
</evidence>
<dbReference type="Proteomes" id="UP000293637">
    <property type="component" value="Unassembled WGS sequence"/>
</dbReference>
<dbReference type="Gene3D" id="3.30.1830.10">
    <property type="entry name" value="YehR-like"/>
    <property type="match status" value="1"/>
</dbReference>
<gene>
    <name evidence="3" type="ORF">EQ812_01600</name>
    <name evidence="2" type="ORF">FO454_01080</name>
</gene>
<reference evidence="3 4" key="1">
    <citation type="journal article" date="2019" name="Sci. Transl. Med.">
        <title>Quorum sensing between bacterial species on the skin protects against epidermal injury in atopic dermatitis.</title>
        <authorList>
            <person name="Williams M.R."/>
        </authorList>
    </citation>
    <scope>NUCLEOTIDE SEQUENCE [LARGE SCALE GENOMIC DNA]</scope>
    <source>
        <strain evidence="3 4">E7</strain>
    </source>
</reference>
<dbReference type="GeneID" id="58091232"/>
<dbReference type="EMBL" id="CP041722">
    <property type="protein sequence ID" value="QEX37576.1"/>
    <property type="molecule type" value="Genomic_DNA"/>
</dbReference>
<dbReference type="PROSITE" id="PS51257">
    <property type="entry name" value="PROKAR_LIPOPROTEIN"/>
    <property type="match status" value="1"/>
</dbReference>
<dbReference type="AlphaFoldDB" id="A0A292DIJ3"/>
<feature type="chain" id="PRO_5030043054" evidence="1">
    <location>
        <begin position="21"/>
        <end position="151"/>
    </location>
</feature>
<dbReference type="RefSeq" id="WP_002478656.1">
    <property type="nucleotide sequence ID" value="NZ_AP021848.1"/>
</dbReference>